<dbReference type="PANTHER" id="PTHR28620:SF1">
    <property type="entry name" value="CENP-V_GFA DOMAIN-CONTAINING PROTEIN"/>
    <property type="match status" value="1"/>
</dbReference>
<dbReference type="Proteomes" id="UP001310692">
    <property type="component" value="Unassembled WGS sequence"/>
</dbReference>
<dbReference type="PANTHER" id="PTHR28620">
    <property type="entry name" value="CENTROMERE PROTEIN V"/>
    <property type="match status" value="1"/>
</dbReference>
<feature type="domain" description="CENP-V/GFA" evidence="4">
    <location>
        <begin position="8"/>
        <end position="120"/>
    </location>
</feature>
<dbReference type="SUPFAM" id="SSF51316">
    <property type="entry name" value="Mss4-like"/>
    <property type="match status" value="1"/>
</dbReference>
<accession>A0ABU7M140</accession>
<dbReference type="InterPro" id="IPR006913">
    <property type="entry name" value="CENP-V/GFA"/>
</dbReference>
<organism evidence="5 6">
    <name type="scientific">Hyphobacterium marinum</name>
    <dbReference type="NCBI Taxonomy" id="3116574"/>
    <lineage>
        <taxon>Bacteria</taxon>
        <taxon>Pseudomonadati</taxon>
        <taxon>Pseudomonadota</taxon>
        <taxon>Alphaproteobacteria</taxon>
        <taxon>Maricaulales</taxon>
        <taxon>Maricaulaceae</taxon>
        <taxon>Hyphobacterium</taxon>
    </lineage>
</organism>
<comment type="similarity">
    <text evidence="1">Belongs to the Gfa family.</text>
</comment>
<dbReference type="PROSITE" id="PS51891">
    <property type="entry name" value="CENP_V_GFA"/>
    <property type="match status" value="1"/>
</dbReference>
<name>A0ABU7M140_9PROT</name>
<gene>
    <name evidence="5" type="ORF">V0U35_12505</name>
</gene>
<evidence type="ECO:0000256" key="1">
    <source>
        <dbReference type="ARBA" id="ARBA00005495"/>
    </source>
</evidence>
<dbReference type="Pfam" id="PF04828">
    <property type="entry name" value="GFA"/>
    <property type="match status" value="1"/>
</dbReference>
<dbReference type="Gene3D" id="2.170.150.70">
    <property type="match status" value="1"/>
</dbReference>
<sequence>MPTDTKPRSGGCHCGAVRWEADLPDQVVALSCNCSICAMTGFIHVIVDKGDFRLVQGAENLTEYTFNTGAAKHLFCSACGVKSFYHPRSHPDGISLNLRCFDAESGIAGRIEEFDGANWEDSVASINPEAATH</sequence>
<evidence type="ECO:0000256" key="2">
    <source>
        <dbReference type="ARBA" id="ARBA00022723"/>
    </source>
</evidence>
<dbReference type="RefSeq" id="WP_330197066.1">
    <property type="nucleotide sequence ID" value="NZ_JAZDRO010000006.1"/>
</dbReference>
<evidence type="ECO:0000313" key="5">
    <source>
        <dbReference type="EMBL" id="MEE2567501.1"/>
    </source>
</evidence>
<keyword evidence="6" id="KW-1185">Reference proteome</keyword>
<dbReference type="InterPro" id="IPR052355">
    <property type="entry name" value="CENP-V-like"/>
</dbReference>
<reference evidence="5 6" key="1">
    <citation type="submission" date="2024-01" db="EMBL/GenBank/DDBJ databases">
        <title>Hyphobacterium bacterium isolated from marine sediment.</title>
        <authorList>
            <person name="Zhao S."/>
        </authorList>
    </citation>
    <scope>NUCLEOTIDE SEQUENCE [LARGE SCALE GENOMIC DNA]</scope>
    <source>
        <strain evidence="5 6">Y60-23</strain>
    </source>
</reference>
<protein>
    <submittedName>
        <fullName evidence="5">GFA family protein</fullName>
    </submittedName>
</protein>
<keyword evidence="2" id="KW-0479">Metal-binding</keyword>
<comment type="caution">
    <text evidence="5">The sequence shown here is derived from an EMBL/GenBank/DDBJ whole genome shotgun (WGS) entry which is preliminary data.</text>
</comment>
<dbReference type="EMBL" id="JAZDRO010000006">
    <property type="protein sequence ID" value="MEE2567501.1"/>
    <property type="molecule type" value="Genomic_DNA"/>
</dbReference>
<evidence type="ECO:0000313" key="6">
    <source>
        <dbReference type="Proteomes" id="UP001310692"/>
    </source>
</evidence>
<keyword evidence="3" id="KW-0862">Zinc</keyword>
<evidence type="ECO:0000256" key="3">
    <source>
        <dbReference type="ARBA" id="ARBA00022833"/>
    </source>
</evidence>
<proteinExistence type="inferred from homology"/>
<dbReference type="InterPro" id="IPR011057">
    <property type="entry name" value="Mss4-like_sf"/>
</dbReference>
<evidence type="ECO:0000259" key="4">
    <source>
        <dbReference type="PROSITE" id="PS51891"/>
    </source>
</evidence>